<keyword evidence="1" id="KW-0175">Coiled coil</keyword>
<feature type="transmembrane region" description="Helical" evidence="2">
    <location>
        <begin position="6"/>
        <end position="25"/>
    </location>
</feature>
<dbReference type="EMBL" id="CP021252">
    <property type="protein sequence ID" value="ART21746.1"/>
    <property type="molecule type" value="Genomic_DNA"/>
</dbReference>
<feature type="coiled-coil region" evidence="1">
    <location>
        <begin position="156"/>
        <end position="183"/>
    </location>
</feature>
<proteinExistence type="predicted"/>
<keyword evidence="2" id="KW-1133">Transmembrane helix</keyword>
<evidence type="ECO:0000256" key="1">
    <source>
        <dbReference type="SAM" id="Coils"/>
    </source>
</evidence>
<sequence length="260" mass="30479">MNTSVVVAIITGLGTLMAPVLVKLLERNRREEIDQELKILKQLNPESKTYKLLNEHVEDSILDFSENDWLRSQYRNAYRRYIVFFLLLALLYLVNTWTASEKDSSWYVVYQIVIGILYCLAAALGSSFIAPLVAALISEFKRIKIEWELKNKKFHADQLEKIVHRMEGTREEMEREFQALKRTHAIPENEEQEYAKWYNHALWWGLRGTTREQAVEALADAPTLHEVDTRKAANDAFDYFEKWSMNNEPLKFIEISRDSS</sequence>
<dbReference type="AlphaFoldDB" id="A0A2Z2IYH7"/>
<organism evidence="3 4">
    <name type="scientific">Corynebacterium striatum</name>
    <dbReference type="NCBI Taxonomy" id="43770"/>
    <lineage>
        <taxon>Bacteria</taxon>
        <taxon>Bacillati</taxon>
        <taxon>Actinomycetota</taxon>
        <taxon>Actinomycetes</taxon>
        <taxon>Mycobacteriales</taxon>
        <taxon>Corynebacteriaceae</taxon>
        <taxon>Corynebacterium</taxon>
    </lineage>
</organism>
<evidence type="ECO:0000313" key="3">
    <source>
        <dbReference type="EMBL" id="ART21746.1"/>
    </source>
</evidence>
<dbReference type="Proteomes" id="UP000250197">
    <property type="component" value="Chromosome"/>
</dbReference>
<reference evidence="3 4" key="1">
    <citation type="submission" date="2017-05" db="EMBL/GenBank/DDBJ databases">
        <title>Complete genome sequence of Corynebacterium striatum KC-Na-1 isolated from Neophocaena asiaeorientalis in Korea.</title>
        <authorList>
            <person name="Kim J.H."/>
            <person name="Lee K."/>
        </authorList>
    </citation>
    <scope>NUCLEOTIDE SEQUENCE [LARGE SCALE GENOMIC DNA]</scope>
    <source>
        <strain evidence="3 4">KC-Na-01</strain>
    </source>
</reference>
<evidence type="ECO:0000313" key="4">
    <source>
        <dbReference type="Proteomes" id="UP000250197"/>
    </source>
</evidence>
<evidence type="ECO:0000256" key="2">
    <source>
        <dbReference type="SAM" id="Phobius"/>
    </source>
</evidence>
<accession>A0A2Z2IYH7</accession>
<feature type="transmembrane region" description="Helical" evidence="2">
    <location>
        <begin position="81"/>
        <end position="100"/>
    </location>
</feature>
<name>A0A2Z2IYH7_CORST</name>
<keyword evidence="2" id="KW-0812">Transmembrane</keyword>
<feature type="transmembrane region" description="Helical" evidence="2">
    <location>
        <begin position="112"/>
        <end position="137"/>
    </location>
</feature>
<protein>
    <submittedName>
        <fullName evidence="3">Uncharacterized protein</fullName>
    </submittedName>
</protein>
<dbReference type="KEGG" id="cstr:CBE89_09735"/>
<keyword evidence="2" id="KW-0472">Membrane</keyword>
<dbReference type="RefSeq" id="WP_086891801.1">
    <property type="nucleotide sequence ID" value="NZ_CP021252.1"/>
</dbReference>
<gene>
    <name evidence="3" type="ORF">CBE89_09735</name>
</gene>